<keyword evidence="1" id="KW-0812">Transmembrane</keyword>
<name>A0A4U7N5A8_9RHOB</name>
<dbReference type="OrthoDB" id="7361160at2"/>
<evidence type="ECO:0000256" key="1">
    <source>
        <dbReference type="SAM" id="Phobius"/>
    </source>
</evidence>
<reference evidence="2 3" key="1">
    <citation type="submission" date="2019-04" db="EMBL/GenBank/DDBJ databases">
        <title>Genome sequence of Pelagicola litoralis CL-ES2.</title>
        <authorList>
            <person name="Cao J."/>
        </authorList>
    </citation>
    <scope>NUCLEOTIDE SEQUENCE [LARGE SCALE GENOMIC DNA]</scope>
    <source>
        <strain evidence="2 3">CL-ES2</strain>
    </source>
</reference>
<feature type="transmembrane region" description="Helical" evidence="1">
    <location>
        <begin position="7"/>
        <end position="28"/>
    </location>
</feature>
<dbReference type="Pfam" id="PF23858">
    <property type="entry name" value="DUF7220"/>
    <property type="match status" value="1"/>
</dbReference>
<proteinExistence type="predicted"/>
<accession>A0A4U7N5A8</accession>
<evidence type="ECO:0000313" key="3">
    <source>
        <dbReference type="Proteomes" id="UP000306575"/>
    </source>
</evidence>
<evidence type="ECO:0000313" key="2">
    <source>
        <dbReference type="EMBL" id="TKZ20828.1"/>
    </source>
</evidence>
<protein>
    <submittedName>
        <fullName evidence="2">Uncharacterized protein</fullName>
    </submittedName>
</protein>
<keyword evidence="3" id="KW-1185">Reference proteome</keyword>
<organism evidence="2 3">
    <name type="scientific">Shimia litoralis</name>
    <dbReference type="NCBI Taxonomy" id="420403"/>
    <lineage>
        <taxon>Bacteria</taxon>
        <taxon>Pseudomonadati</taxon>
        <taxon>Pseudomonadota</taxon>
        <taxon>Alphaproteobacteria</taxon>
        <taxon>Rhodobacterales</taxon>
        <taxon>Roseobacteraceae</taxon>
    </lineage>
</organism>
<dbReference type="InterPro" id="IPR055644">
    <property type="entry name" value="DUF7220"/>
</dbReference>
<keyword evidence="1" id="KW-1133">Transmembrane helix</keyword>
<keyword evidence="1" id="KW-0472">Membrane</keyword>
<gene>
    <name evidence="2" type="ORF">FAP39_09775</name>
</gene>
<dbReference type="AlphaFoldDB" id="A0A4U7N5A8"/>
<comment type="caution">
    <text evidence="2">The sequence shown here is derived from an EMBL/GenBank/DDBJ whole genome shotgun (WGS) entry which is preliminary data.</text>
</comment>
<sequence length="73" mass="8083">MSLIEAITNVAAGYGIAVATQVLIFPAFGLHTTLEQNLKMGVVFTGVSLLRSYVLRRLFEKQCRHRQKYGGPT</sequence>
<dbReference type="EMBL" id="SULI01000009">
    <property type="protein sequence ID" value="TKZ20828.1"/>
    <property type="molecule type" value="Genomic_DNA"/>
</dbReference>
<dbReference type="Proteomes" id="UP000306575">
    <property type="component" value="Unassembled WGS sequence"/>
</dbReference>